<dbReference type="EMBL" id="CP036280">
    <property type="protein sequence ID" value="QDU70644.1"/>
    <property type="molecule type" value="Genomic_DNA"/>
</dbReference>
<evidence type="ECO:0000313" key="1">
    <source>
        <dbReference type="EMBL" id="QDU70644.1"/>
    </source>
</evidence>
<dbReference type="AlphaFoldDB" id="A0A518BUN9"/>
<keyword evidence="2" id="KW-1185">Reference proteome</keyword>
<reference evidence="1 2" key="1">
    <citation type="submission" date="2019-02" db="EMBL/GenBank/DDBJ databases">
        <title>Deep-cultivation of Planctomycetes and their phenomic and genomic characterization uncovers novel biology.</title>
        <authorList>
            <person name="Wiegand S."/>
            <person name="Jogler M."/>
            <person name="Boedeker C."/>
            <person name="Pinto D."/>
            <person name="Vollmers J."/>
            <person name="Rivas-Marin E."/>
            <person name="Kohn T."/>
            <person name="Peeters S.H."/>
            <person name="Heuer A."/>
            <person name="Rast P."/>
            <person name="Oberbeckmann S."/>
            <person name="Bunk B."/>
            <person name="Jeske O."/>
            <person name="Meyerdierks A."/>
            <person name="Storesund J.E."/>
            <person name="Kallscheuer N."/>
            <person name="Luecker S."/>
            <person name="Lage O.M."/>
            <person name="Pohl T."/>
            <person name="Merkel B.J."/>
            <person name="Hornburger P."/>
            <person name="Mueller R.-W."/>
            <person name="Bruemmer F."/>
            <person name="Labrenz M."/>
            <person name="Spormann A.M."/>
            <person name="Op den Camp H."/>
            <person name="Overmann J."/>
            <person name="Amann R."/>
            <person name="Jetten M.S.M."/>
            <person name="Mascher T."/>
            <person name="Medema M.H."/>
            <person name="Devos D.P."/>
            <person name="Kaster A.-K."/>
            <person name="Ovreas L."/>
            <person name="Rohde M."/>
            <person name="Galperin M.Y."/>
            <person name="Jogler C."/>
        </authorList>
    </citation>
    <scope>NUCLEOTIDE SEQUENCE [LARGE SCALE GENOMIC DNA]</scope>
    <source>
        <strain evidence="1 2">Pan265</strain>
    </source>
</reference>
<dbReference type="Proteomes" id="UP000320386">
    <property type="component" value="Chromosome"/>
</dbReference>
<name>A0A518BUN9_9BACT</name>
<accession>A0A518BUN9</accession>
<protein>
    <submittedName>
        <fullName evidence="1">Uncharacterized protein</fullName>
    </submittedName>
</protein>
<dbReference type="KEGG" id="mcad:Pan265_04740"/>
<evidence type="ECO:0000313" key="2">
    <source>
        <dbReference type="Proteomes" id="UP000320386"/>
    </source>
</evidence>
<proteinExistence type="predicted"/>
<sequence>MAKRLSQMRRLGDWWPLLCEAPKATAHLIVRVSIFAMTIAETW</sequence>
<gene>
    <name evidence="1" type="ORF">Pan265_04740</name>
</gene>
<organism evidence="1 2">
    <name type="scientific">Mucisphaera calidilacus</name>
    <dbReference type="NCBI Taxonomy" id="2527982"/>
    <lineage>
        <taxon>Bacteria</taxon>
        <taxon>Pseudomonadati</taxon>
        <taxon>Planctomycetota</taxon>
        <taxon>Phycisphaerae</taxon>
        <taxon>Phycisphaerales</taxon>
        <taxon>Phycisphaeraceae</taxon>
        <taxon>Mucisphaera</taxon>
    </lineage>
</organism>